<dbReference type="InterPro" id="IPR000760">
    <property type="entry name" value="Inositol_monophosphatase-like"/>
</dbReference>
<accession>A0A7R8ZP90</accession>
<name>A0A7R8ZP90_9CRUS</name>
<dbReference type="InterPro" id="IPR036188">
    <property type="entry name" value="FAD/NAD-bd_sf"/>
</dbReference>
<keyword evidence="5 11" id="KW-0479">Metal-binding</keyword>
<dbReference type="EMBL" id="OB660867">
    <property type="protein sequence ID" value="CAD7226574.1"/>
    <property type="molecule type" value="Genomic_DNA"/>
</dbReference>
<feature type="domain" description="RAE1/2" evidence="13">
    <location>
        <begin position="558"/>
        <end position="648"/>
    </location>
</feature>
<keyword evidence="7 11" id="KW-0460">Magnesium</keyword>
<organism evidence="14">
    <name type="scientific">Cyprideis torosa</name>
    <dbReference type="NCBI Taxonomy" id="163714"/>
    <lineage>
        <taxon>Eukaryota</taxon>
        <taxon>Metazoa</taxon>
        <taxon>Ecdysozoa</taxon>
        <taxon>Arthropoda</taxon>
        <taxon>Crustacea</taxon>
        <taxon>Oligostraca</taxon>
        <taxon>Ostracoda</taxon>
        <taxon>Podocopa</taxon>
        <taxon>Podocopida</taxon>
        <taxon>Cytherocopina</taxon>
        <taxon>Cytheroidea</taxon>
        <taxon>Cytherideidae</taxon>
        <taxon>Cyprideis</taxon>
    </lineage>
</organism>
<evidence type="ECO:0000256" key="11">
    <source>
        <dbReference type="PIRSR" id="PIRSR600760-2"/>
    </source>
</evidence>
<dbReference type="FunFam" id="3.30.540.10:FF:000012">
    <property type="entry name" value="Blast:Putative inositol monophosphatase 3"/>
    <property type="match status" value="1"/>
</dbReference>
<feature type="binding site" evidence="11">
    <location>
        <position position="240"/>
    </location>
    <ligand>
        <name>Mg(2+)</name>
        <dbReference type="ChEBI" id="CHEBI:18420"/>
        <label>1</label>
        <note>catalytic</note>
    </ligand>
</feature>
<evidence type="ECO:0000256" key="8">
    <source>
        <dbReference type="ARBA" id="ARBA00040342"/>
    </source>
</evidence>
<dbReference type="Gene3D" id="3.40.190.80">
    <property type="match status" value="1"/>
</dbReference>
<dbReference type="SUPFAM" id="SSF56655">
    <property type="entry name" value="Carbohydrate phosphatase"/>
    <property type="match status" value="1"/>
</dbReference>
<evidence type="ECO:0000256" key="10">
    <source>
        <dbReference type="ARBA" id="ARBA00044554"/>
    </source>
</evidence>
<evidence type="ECO:0000256" key="1">
    <source>
        <dbReference type="ARBA" id="ARBA00001946"/>
    </source>
</evidence>
<feature type="binding site" evidence="11">
    <location>
        <position position="239"/>
    </location>
    <ligand>
        <name>Mg(2+)</name>
        <dbReference type="ChEBI" id="CHEBI:18420"/>
        <label>1</label>
        <note>catalytic</note>
    </ligand>
</feature>
<dbReference type="InterPro" id="IPR020550">
    <property type="entry name" value="Inositol_monophosphatase_CS"/>
</dbReference>
<dbReference type="InterPro" id="IPR054420">
    <property type="entry name" value="RAE1_2_domI_C"/>
</dbReference>
<dbReference type="GO" id="GO:0005737">
    <property type="term" value="C:cytoplasm"/>
    <property type="evidence" value="ECO:0007669"/>
    <property type="project" value="UniProtKB-ARBA"/>
</dbReference>
<dbReference type="GO" id="GO:0007264">
    <property type="term" value="P:small GTPase-mediated signal transduction"/>
    <property type="evidence" value="ECO:0007669"/>
    <property type="project" value="InterPro"/>
</dbReference>
<dbReference type="SUPFAM" id="SSF51905">
    <property type="entry name" value="FAD/NAD(P)-binding domain"/>
    <property type="match status" value="1"/>
</dbReference>
<dbReference type="PANTHER" id="PTHR43028">
    <property type="entry name" value="3'(2'),5'-BISPHOSPHATE NUCLEOTIDASE 1"/>
    <property type="match status" value="1"/>
</dbReference>
<dbReference type="OrthoDB" id="1923006at2759"/>
<dbReference type="Pfam" id="PF00459">
    <property type="entry name" value="Inositol_P"/>
    <property type="match status" value="1"/>
</dbReference>
<evidence type="ECO:0000259" key="13">
    <source>
        <dbReference type="Pfam" id="PF22603"/>
    </source>
</evidence>
<comment type="similarity">
    <text evidence="2">Belongs to the Rab GDI family.</text>
</comment>
<dbReference type="EC" id="3.1.3.7" evidence="4"/>
<gene>
    <name evidence="14" type="ORF">CTOB1V02_LOCUS4491</name>
</gene>
<dbReference type="InterPro" id="IPR050725">
    <property type="entry name" value="CysQ/Inositol_MonoPase"/>
</dbReference>
<evidence type="ECO:0000256" key="7">
    <source>
        <dbReference type="ARBA" id="ARBA00022842"/>
    </source>
</evidence>
<reference evidence="14" key="1">
    <citation type="submission" date="2020-11" db="EMBL/GenBank/DDBJ databases">
        <authorList>
            <person name="Tran Van P."/>
        </authorList>
    </citation>
    <scope>NUCLEOTIDE SEQUENCE</scope>
</reference>
<evidence type="ECO:0000256" key="6">
    <source>
        <dbReference type="ARBA" id="ARBA00022801"/>
    </source>
</evidence>
<dbReference type="Gene3D" id="3.30.540.10">
    <property type="entry name" value="Fructose-1,6-Bisphosphatase, subunit A, domain 1"/>
    <property type="match status" value="1"/>
</dbReference>
<feature type="binding site" evidence="11">
    <location>
        <position position="187"/>
    </location>
    <ligand>
        <name>Mg(2+)</name>
        <dbReference type="ChEBI" id="CHEBI:18420"/>
        <label>1</label>
        <note>catalytic</note>
    </ligand>
</feature>
<evidence type="ECO:0000256" key="3">
    <source>
        <dbReference type="ARBA" id="ARBA00009759"/>
    </source>
</evidence>
<dbReference type="GO" id="GO:0046854">
    <property type="term" value="P:phosphatidylinositol phosphate biosynthetic process"/>
    <property type="evidence" value="ECO:0007669"/>
    <property type="project" value="InterPro"/>
</dbReference>
<protein>
    <recommendedName>
        <fullName evidence="8">3'(2'),5'-bisphosphate nucleotidase 1</fullName>
        <ecNumber evidence="4">3.1.3.7</ecNumber>
    </recommendedName>
    <alternativeName>
        <fullName evidence="9">Bisphosphate 3'-nucleotidase 1</fullName>
    </alternativeName>
    <alternativeName>
        <fullName evidence="10">Inositol-polyphosphate 1-phosphatase</fullName>
    </alternativeName>
</protein>
<feature type="binding site" evidence="11">
    <location>
        <position position="360"/>
    </location>
    <ligand>
        <name>Mg(2+)</name>
        <dbReference type="ChEBI" id="CHEBI:18420"/>
        <label>1</label>
        <note>catalytic</note>
    </ligand>
</feature>
<evidence type="ECO:0000256" key="5">
    <source>
        <dbReference type="ARBA" id="ARBA00022723"/>
    </source>
</evidence>
<evidence type="ECO:0000256" key="4">
    <source>
        <dbReference type="ARBA" id="ARBA00012633"/>
    </source>
</evidence>
<dbReference type="Pfam" id="PF22603">
    <property type="entry name" value="RAE1_2_domI_C"/>
    <property type="match status" value="1"/>
</dbReference>
<dbReference type="AlphaFoldDB" id="A0A7R8ZP90"/>
<dbReference type="PANTHER" id="PTHR43028:SF5">
    <property type="entry name" value="3'(2'),5'-BISPHOSPHATE NUCLEOTIDASE 1"/>
    <property type="match status" value="1"/>
</dbReference>
<proteinExistence type="inferred from homology"/>
<evidence type="ECO:0000256" key="12">
    <source>
        <dbReference type="SAM" id="MobiDB-lite"/>
    </source>
</evidence>
<evidence type="ECO:0000256" key="9">
    <source>
        <dbReference type="ARBA" id="ARBA00041815"/>
    </source>
</evidence>
<feature type="compositionally biased region" description="Polar residues" evidence="12">
    <location>
        <begin position="727"/>
        <end position="736"/>
    </location>
</feature>
<dbReference type="GO" id="GO:0046872">
    <property type="term" value="F:metal ion binding"/>
    <property type="evidence" value="ECO:0007669"/>
    <property type="project" value="UniProtKB-KW"/>
</dbReference>
<feature type="region of interest" description="Disordered" evidence="12">
    <location>
        <begin position="699"/>
        <end position="745"/>
    </location>
</feature>
<feature type="binding site" evidence="11">
    <location>
        <position position="237"/>
    </location>
    <ligand>
        <name>Mg(2+)</name>
        <dbReference type="ChEBI" id="CHEBI:18420"/>
        <label>1</label>
        <note>catalytic</note>
    </ligand>
</feature>
<dbReference type="Gene3D" id="3.50.50.60">
    <property type="entry name" value="FAD/NAD(P)-binding domain"/>
    <property type="match status" value="2"/>
</dbReference>
<evidence type="ECO:0000256" key="2">
    <source>
        <dbReference type="ARBA" id="ARBA00005593"/>
    </source>
</evidence>
<dbReference type="InterPro" id="IPR018203">
    <property type="entry name" value="GDP_dissociation_inhibitor"/>
</dbReference>
<dbReference type="PRINTS" id="PR00891">
    <property type="entry name" value="RABGDIREP"/>
</dbReference>
<keyword evidence="6" id="KW-0378">Hydrolase</keyword>
<sequence>MWSGSIFPAPLQLGFVPAPLQTHDRSAPLHPCDTALPRSIPLPCRSIPIKMCEGPREDQGFGSPGASNTPELPAEFDVVILGTGLPQSVVSAACSRADKRVLHLERSSSHLVVVMSSIPCLLVRILGSAISCAKHAGSLIRAVHSSGVLGTIDKGIDDPQTEADRQSHACIVNSLKKKFPEVLVIGEEDESEAVSEKLFDTFVETEEIPESLLDSNALPESITSVRGASEEIVIWVDPLDATREFIMPGLEDAVTVLIGIAVEGRPVAGVIHQPFPESKSRTIWALGDITNAAPISLSPPDRGFTVVSSSGHFNQTLQKYADATGANIIRAGGAGNKVLMVLDGLADSYFYPREGTKKWDVCGPHAVLQAVGGVVSDGLGEEIRYGANGNQDGASAESKTDQTFQQFLASEKLSRKLVHFLFHVISMSDDSESTSLSVEEGLKRIREFIRGIGRYKNRTPFLWPLYGSGEMPQAFCRLSAVFGGIFVLGKTPEAIVVKRCVDGRQQVTAVRVQGQEISCQHLVLAPEQLPLRIVEVQENGTTEEGSFLAAGSKETSGISRAMFLFDRPVIHSKRDEVTLVRLSTSKGMVNALELGSLSSVVPDGLVLLQLSMVTPTSSSVEEDLEESIRILTQQPGDERKPLWSLFFRRSVKEPPSTAITGIHILRPVELGIHVDPVIEEARRVFSCVYPDEEFLPRAPDPDEIILFPASEGDEGSNAGVAEKQEESTTTPEQQNGEFGPEVPEG</sequence>
<comment type="cofactor">
    <cofactor evidence="1 11">
        <name>Mg(2+)</name>
        <dbReference type="ChEBI" id="CHEBI:18420"/>
    </cofactor>
</comment>
<dbReference type="Pfam" id="PF00996">
    <property type="entry name" value="GDI"/>
    <property type="match status" value="1"/>
</dbReference>
<dbReference type="GO" id="GO:0005092">
    <property type="term" value="F:GDP-dissociation inhibitor activity"/>
    <property type="evidence" value="ECO:0007669"/>
    <property type="project" value="InterPro"/>
</dbReference>
<dbReference type="GO" id="GO:0008441">
    <property type="term" value="F:3'(2'),5'-bisphosphate nucleotidase activity"/>
    <property type="evidence" value="ECO:0007669"/>
    <property type="project" value="UniProtKB-EC"/>
</dbReference>
<comment type="similarity">
    <text evidence="3">Belongs to the inositol monophosphatase superfamily.</text>
</comment>
<dbReference type="PROSITE" id="PS00630">
    <property type="entry name" value="IMP_2"/>
    <property type="match status" value="1"/>
</dbReference>
<evidence type="ECO:0000313" key="14">
    <source>
        <dbReference type="EMBL" id="CAD7226574.1"/>
    </source>
</evidence>